<evidence type="ECO:0008006" key="3">
    <source>
        <dbReference type="Google" id="ProtNLM"/>
    </source>
</evidence>
<dbReference type="Gene3D" id="3.30.70.100">
    <property type="match status" value="1"/>
</dbReference>
<gene>
    <name evidence="1" type="ORF">GQ466_09620</name>
</gene>
<organism evidence="1 2">
    <name type="scientific">Actinomadura rayongensis</name>
    <dbReference type="NCBI Taxonomy" id="1429076"/>
    <lineage>
        <taxon>Bacteria</taxon>
        <taxon>Bacillati</taxon>
        <taxon>Actinomycetota</taxon>
        <taxon>Actinomycetes</taxon>
        <taxon>Streptosporangiales</taxon>
        <taxon>Thermomonosporaceae</taxon>
        <taxon>Actinomadura</taxon>
    </lineage>
</organism>
<dbReference type="InterPro" id="IPR011008">
    <property type="entry name" value="Dimeric_a/b-barrel"/>
</dbReference>
<dbReference type="RefSeq" id="WP_161102544.1">
    <property type="nucleotide sequence ID" value="NZ_JBHLYI010000013.1"/>
</dbReference>
<sequence length="173" mass="18781">MAGDIFQVGREVAVSLREGDGTGLRLLLRERFGTPGPPEDRLVEITPAAGPDATHTVAEVITAGGAPLVPAPGDGRTTLLNLITADRPSWALDFNVAETREHIRHLPGFVGTAFLTGRATGELIELVQWRDAADLRAAFADERFRAHVDTVRRAARTDVGRYEILPHRTEENA</sequence>
<keyword evidence="2" id="KW-1185">Reference proteome</keyword>
<dbReference type="SUPFAM" id="SSF54909">
    <property type="entry name" value="Dimeric alpha+beta barrel"/>
    <property type="match status" value="1"/>
</dbReference>
<reference evidence="1 2" key="1">
    <citation type="submission" date="2019-12" db="EMBL/GenBank/DDBJ databases">
        <title>Nocardia macrotermitis sp. nov. and Nocardia aurantia sp. nov., isolated from the gut of the fungus growing-termite Macrotermes natalensis.</title>
        <authorList>
            <person name="Christine B."/>
            <person name="Rene B."/>
        </authorList>
    </citation>
    <scope>NUCLEOTIDE SEQUENCE [LARGE SCALE GENOMIC DNA]</scope>
    <source>
        <strain evidence="1 2">DSM 102126</strain>
    </source>
</reference>
<proteinExistence type="predicted"/>
<evidence type="ECO:0000313" key="1">
    <source>
        <dbReference type="EMBL" id="MXQ64295.1"/>
    </source>
</evidence>
<name>A0A6I4W7S8_9ACTN</name>
<dbReference type="EMBL" id="WUTW01000002">
    <property type="protein sequence ID" value="MXQ64295.1"/>
    <property type="molecule type" value="Genomic_DNA"/>
</dbReference>
<dbReference type="Proteomes" id="UP000431901">
    <property type="component" value="Unassembled WGS sequence"/>
</dbReference>
<dbReference type="AlphaFoldDB" id="A0A6I4W7S8"/>
<comment type="caution">
    <text evidence="1">The sequence shown here is derived from an EMBL/GenBank/DDBJ whole genome shotgun (WGS) entry which is preliminary data.</text>
</comment>
<evidence type="ECO:0000313" key="2">
    <source>
        <dbReference type="Proteomes" id="UP000431901"/>
    </source>
</evidence>
<dbReference type="OrthoDB" id="1493813at2"/>
<protein>
    <recommendedName>
        <fullName evidence="3">ABM domain-containing protein</fullName>
    </recommendedName>
</protein>
<accession>A0A6I4W7S8</accession>